<sequence length="59" mass="6771">MQIFTEEVSVSAICFVKTILAVNISQYHPRASLAHSIIRIFNRSSRKQGSYTKESVLKW</sequence>
<dbReference type="EMBL" id="GGEC01008902">
    <property type="protein sequence ID" value="MBW89385.1"/>
    <property type="molecule type" value="Transcribed_RNA"/>
</dbReference>
<reference evidence="1" key="1">
    <citation type="submission" date="2018-02" db="EMBL/GenBank/DDBJ databases">
        <title>Rhizophora mucronata_Transcriptome.</title>
        <authorList>
            <person name="Meera S.P."/>
            <person name="Sreeshan A."/>
            <person name="Augustine A."/>
        </authorList>
    </citation>
    <scope>NUCLEOTIDE SEQUENCE</scope>
    <source>
        <tissue evidence="1">Leaf</tissue>
    </source>
</reference>
<organism evidence="1">
    <name type="scientific">Rhizophora mucronata</name>
    <name type="common">Asiatic mangrove</name>
    <dbReference type="NCBI Taxonomy" id="61149"/>
    <lineage>
        <taxon>Eukaryota</taxon>
        <taxon>Viridiplantae</taxon>
        <taxon>Streptophyta</taxon>
        <taxon>Embryophyta</taxon>
        <taxon>Tracheophyta</taxon>
        <taxon>Spermatophyta</taxon>
        <taxon>Magnoliopsida</taxon>
        <taxon>eudicotyledons</taxon>
        <taxon>Gunneridae</taxon>
        <taxon>Pentapetalae</taxon>
        <taxon>rosids</taxon>
        <taxon>fabids</taxon>
        <taxon>Malpighiales</taxon>
        <taxon>Rhizophoraceae</taxon>
        <taxon>Rhizophora</taxon>
    </lineage>
</organism>
<proteinExistence type="predicted"/>
<name>A0A2P2J7D0_RHIMU</name>
<accession>A0A2P2J7D0</accession>
<dbReference type="AlphaFoldDB" id="A0A2P2J7D0"/>
<protein>
    <submittedName>
        <fullName evidence="1">Uncharacterized protein</fullName>
    </submittedName>
</protein>
<evidence type="ECO:0000313" key="1">
    <source>
        <dbReference type="EMBL" id="MBW89385.1"/>
    </source>
</evidence>